<dbReference type="InterPro" id="IPR001433">
    <property type="entry name" value="OxRdtase_FAD/NAD-bd"/>
</dbReference>
<dbReference type="PANTHER" id="PTHR47354">
    <property type="entry name" value="NADH OXIDOREDUCTASE HCR"/>
    <property type="match status" value="1"/>
</dbReference>
<evidence type="ECO:0000259" key="1">
    <source>
        <dbReference type="PROSITE" id="PS51085"/>
    </source>
</evidence>
<feature type="domain" description="FAD-binding FR-type" evidence="2">
    <location>
        <begin position="100"/>
        <end position="200"/>
    </location>
</feature>
<dbReference type="Pfam" id="PF00970">
    <property type="entry name" value="FAD_binding_6"/>
    <property type="match status" value="1"/>
</dbReference>
<evidence type="ECO:0000259" key="2">
    <source>
        <dbReference type="PROSITE" id="PS51384"/>
    </source>
</evidence>
<name>F8UHK3_9ZZZZ</name>
<protein>
    <submittedName>
        <fullName evidence="3">Oxidoreductase FAD/NAD(P)-binding subunit</fullName>
    </submittedName>
</protein>
<dbReference type="InterPro" id="IPR006058">
    <property type="entry name" value="2Fe2S_fd_BS"/>
</dbReference>
<dbReference type="PROSITE" id="PS51085">
    <property type="entry name" value="2FE2S_FER_2"/>
    <property type="match status" value="1"/>
</dbReference>
<dbReference type="InterPro" id="IPR001709">
    <property type="entry name" value="Flavoprot_Pyr_Nucl_cyt_Rdtase"/>
</dbReference>
<reference evidence="3" key="1">
    <citation type="submission" date="2011-04" db="EMBL/GenBank/DDBJ databases">
        <title>Taxonomic and functional metagenomic profiling of the microbial community in the anoxic sediment of a brackish shallow lake (Laguna de Carrizo Central Spain).</title>
        <authorList>
            <consortium name="CONSOLIDER consortium CSD2007-00005"/>
            <person name="Guazzaroni M.-E."/>
            <person name="Richter M."/>
            <person name="Garcia-Salamanca A."/>
            <person name="Yarza P."/>
            <person name="Ferrer M."/>
        </authorList>
    </citation>
    <scope>NUCLEOTIDE SEQUENCE</scope>
</reference>
<dbReference type="InterPro" id="IPR001041">
    <property type="entry name" value="2Fe-2S_ferredoxin-type"/>
</dbReference>
<dbReference type="Gene3D" id="3.10.20.30">
    <property type="match status" value="1"/>
</dbReference>
<dbReference type="PANTHER" id="PTHR47354:SF5">
    <property type="entry name" value="PROTEIN RFBI"/>
    <property type="match status" value="1"/>
</dbReference>
<dbReference type="InterPro" id="IPR050415">
    <property type="entry name" value="MRET"/>
</dbReference>
<dbReference type="Pfam" id="PF00111">
    <property type="entry name" value="Fer2"/>
    <property type="match status" value="1"/>
</dbReference>
<dbReference type="Gene3D" id="3.40.50.80">
    <property type="entry name" value="Nucleotide-binding domain of ferredoxin-NADP reductase (FNR) module"/>
    <property type="match status" value="1"/>
</dbReference>
<dbReference type="EMBL" id="JF805192">
    <property type="protein sequence ID" value="AEI30510.1"/>
    <property type="molecule type" value="Genomic_DNA"/>
</dbReference>
<dbReference type="GO" id="GO:0016491">
    <property type="term" value="F:oxidoreductase activity"/>
    <property type="evidence" value="ECO:0007669"/>
    <property type="project" value="InterPro"/>
</dbReference>
<organism evidence="3">
    <name type="scientific">uncultured microorganism</name>
    <dbReference type="NCBI Taxonomy" id="358574"/>
    <lineage>
        <taxon>unclassified sequences</taxon>
        <taxon>environmental samples</taxon>
    </lineage>
</organism>
<dbReference type="GO" id="GO:0051537">
    <property type="term" value="F:2 iron, 2 sulfur cluster binding"/>
    <property type="evidence" value="ECO:0007669"/>
    <property type="project" value="InterPro"/>
</dbReference>
<sequence>MTYKITIKPSNHELVAEGGETLLEAALREGYALPYGCRNGACGSCKGKVLEGRVDHGSYHEHALSAADKSAGLTLFCCAKPLSDVTIEAREIAAAKDIAVKMMPCRVEKIEKPAPDVAILTLKLPASERLQFLAGQYVEILLKDGKRRAFSLANAPHDDAFLQLHIRHVPGGEFTGYVFGEMQEKTILRFQGSFGTFFLREDSDKPIVLVASGTGFAPIKSILEHAFHNRHQRTMTLYWGARTPRDLYLADLPRQWAHQHANFTYVPVVSEPPPGDSWQGRTGFVHQAVLDDFADLSGFQVYACGAPPMVAAARESFTGLRGLPQGEFFSDAFSFAGNGK</sequence>
<dbReference type="PRINTS" id="PR00371">
    <property type="entry name" value="FPNCR"/>
</dbReference>
<dbReference type="PROSITE" id="PS00197">
    <property type="entry name" value="2FE2S_FER_1"/>
    <property type="match status" value="1"/>
</dbReference>
<dbReference type="SUPFAM" id="SSF63380">
    <property type="entry name" value="Riboflavin synthase domain-like"/>
    <property type="match status" value="1"/>
</dbReference>
<evidence type="ECO:0000313" key="3">
    <source>
        <dbReference type="EMBL" id="AEI30510.1"/>
    </source>
</evidence>
<dbReference type="InterPro" id="IPR039261">
    <property type="entry name" value="FNR_nucleotide-bd"/>
</dbReference>
<dbReference type="InterPro" id="IPR008333">
    <property type="entry name" value="Cbr1-like_FAD-bd_dom"/>
</dbReference>
<feature type="domain" description="2Fe-2S ferredoxin-type" evidence="1">
    <location>
        <begin position="3"/>
        <end position="93"/>
    </location>
</feature>
<dbReference type="PRINTS" id="PR00410">
    <property type="entry name" value="PHEHYDRXLASE"/>
</dbReference>
<proteinExistence type="predicted"/>
<dbReference type="AlphaFoldDB" id="F8UHK3"/>
<dbReference type="SUPFAM" id="SSF52343">
    <property type="entry name" value="Ferredoxin reductase-like, C-terminal NADP-linked domain"/>
    <property type="match status" value="1"/>
</dbReference>
<dbReference type="PROSITE" id="PS51384">
    <property type="entry name" value="FAD_FR"/>
    <property type="match status" value="1"/>
</dbReference>
<dbReference type="SUPFAM" id="SSF54292">
    <property type="entry name" value="2Fe-2S ferredoxin-like"/>
    <property type="match status" value="1"/>
</dbReference>
<dbReference type="Pfam" id="PF00175">
    <property type="entry name" value="NAD_binding_1"/>
    <property type="match status" value="1"/>
</dbReference>
<dbReference type="InterPro" id="IPR012675">
    <property type="entry name" value="Beta-grasp_dom_sf"/>
</dbReference>
<dbReference type="Gene3D" id="2.40.30.10">
    <property type="entry name" value="Translation factors"/>
    <property type="match status" value="1"/>
</dbReference>
<dbReference type="CDD" id="cd06189">
    <property type="entry name" value="flavin_oxioreductase"/>
    <property type="match status" value="1"/>
</dbReference>
<dbReference type="InterPro" id="IPR036010">
    <property type="entry name" value="2Fe-2S_ferredoxin-like_sf"/>
</dbReference>
<dbReference type="InterPro" id="IPR017938">
    <property type="entry name" value="Riboflavin_synthase-like_b-brl"/>
</dbReference>
<dbReference type="InterPro" id="IPR017927">
    <property type="entry name" value="FAD-bd_FR_type"/>
</dbReference>
<accession>F8UHK3</accession>
<gene>
    <name evidence="3" type="ORF">LDC_03576</name>
</gene>
<dbReference type="CDD" id="cd00207">
    <property type="entry name" value="fer2"/>
    <property type="match status" value="1"/>
</dbReference>